<feature type="compositionally biased region" description="Basic and acidic residues" evidence="1">
    <location>
        <begin position="195"/>
        <end position="213"/>
    </location>
</feature>
<name>A0A9W8TG61_9PEZI</name>
<feature type="region of interest" description="Disordered" evidence="1">
    <location>
        <begin position="191"/>
        <end position="213"/>
    </location>
</feature>
<protein>
    <submittedName>
        <fullName evidence="2">Uncharacterized protein</fullName>
    </submittedName>
</protein>
<evidence type="ECO:0000313" key="3">
    <source>
        <dbReference type="Proteomes" id="UP001148614"/>
    </source>
</evidence>
<feature type="compositionally biased region" description="Basic and acidic residues" evidence="1">
    <location>
        <begin position="298"/>
        <end position="314"/>
    </location>
</feature>
<evidence type="ECO:0000256" key="1">
    <source>
        <dbReference type="SAM" id="MobiDB-lite"/>
    </source>
</evidence>
<sequence>MSHRQSLDVQLNAALLDFAPRYMKDQLEHLARECDLRLERDFLPRLHSLLRQVDEERDAFEKQKQDAAHDLRDRLGLLRFDAAAVDRAIGQLDAIAPQHLALFPSPSSLGLPLVASSSTSASTSVSYPTPSTSDSSNDAVEESPETVSGSHAASSLESTPQASTDLHLTSPPSLDCAMQSLIAAENLETACSPKRSKDGRSAEEDDAPCKRQRTIDDKMLAKEHKAKDPIAFPNLLTNVRGDSMASKYWIKEHLGEKPHTFTPTTPLPDSFLRDRTGIIHGNDTDDDFSPPFPKLRESLHTRHSTHKTEHEKPRRTLRNVPRPDYAGMAAPWNVPELEIKKEPKAAKVTRSIASMKRRLTKPGMGSSDSKKPFGYMSEPWPRRSAPR</sequence>
<feature type="compositionally biased region" description="Polar residues" evidence="1">
    <location>
        <begin position="145"/>
        <end position="170"/>
    </location>
</feature>
<comment type="caution">
    <text evidence="2">The sequence shown here is derived from an EMBL/GenBank/DDBJ whole genome shotgun (WGS) entry which is preliminary data.</text>
</comment>
<organism evidence="2 3">
    <name type="scientific">Xylaria arbuscula</name>
    <dbReference type="NCBI Taxonomy" id="114810"/>
    <lineage>
        <taxon>Eukaryota</taxon>
        <taxon>Fungi</taxon>
        <taxon>Dikarya</taxon>
        <taxon>Ascomycota</taxon>
        <taxon>Pezizomycotina</taxon>
        <taxon>Sordariomycetes</taxon>
        <taxon>Xylariomycetidae</taxon>
        <taxon>Xylariales</taxon>
        <taxon>Xylariaceae</taxon>
        <taxon>Xylaria</taxon>
    </lineage>
</organism>
<feature type="region of interest" description="Disordered" evidence="1">
    <location>
        <begin position="343"/>
        <end position="387"/>
    </location>
</feature>
<evidence type="ECO:0000313" key="2">
    <source>
        <dbReference type="EMBL" id="KAJ3552403.1"/>
    </source>
</evidence>
<dbReference type="EMBL" id="JANPWZ010003492">
    <property type="protein sequence ID" value="KAJ3552403.1"/>
    <property type="molecule type" value="Genomic_DNA"/>
</dbReference>
<dbReference type="AlphaFoldDB" id="A0A9W8TG61"/>
<feature type="region of interest" description="Disordered" evidence="1">
    <location>
        <begin position="120"/>
        <end position="170"/>
    </location>
</feature>
<feature type="region of interest" description="Disordered" evidence="1">
    <location>
        <begin position="298"/>
        <end position="324"/>
    </location>
</feature>
<dbReference type="Proteomes" id="UP001148614">
    <property type="component" value="Unassembled WGS sequence"/>
</dbReference>
<proteinExistence type="predicted"/>
<dbReference type="VEuPathDB" id="FungiDB:F4678DRAFT_161973"/>
<feature type="compositionally biased region" description="Low complexity" evidence="1">
    <location>
        <begin position="120"/>
        <end position="136"/>
    </location>
</feature>
<gene>
    <name evidence="2" type="ORF">NPX13_g11121</name>
</gene>
<reference evidence="2" key="1">
    <citation type="submission" date="2022-07" db="EMBL/GenBank/DDBJ databases">
        <title>Genome Sequence of Xylaria arbuscula.</title>
        <authorList>
            <person name="Buettner E."/>
        </authorList>
    </citation>
    <scope>NUCLEOTIDE SEQUENCE</scope>
    <source>
        <strain evidence="2">VT107</strain>
    </source>
</reference>
<accession>A0A9W8TG61</accession>
<keyword evidence="3" id="KW-1185">Reference proteome</keyword>